<dbReference type="PROSITE" id="PS51186">
    <property type="entry name" value="GNAT"/>
    <property type="match status" value="1"/>
</dbReference>
<dbReference type="Gene3D" id="3.40.630.30">
    <property type="match status" value="1"/>
</dbReference>
<protein>
    <submittedName>
        <fullName evidence="4">GNAT family N-acetyltransferase</fullName>
    </submittedName>
</protein>
<keyword evidence="1 4" id="KW-0808">Transferase</keyword>
<dbReference type="Proteomes" id="UP000326838">
    <property type="component" value="Unassembled WGS sequence"/>
</dbReference>
<dbReference type="CDD" id="cd04301">
    <property type="entry name" value="NAT_SF"/>
    <property type="match status" value="1"/>
</dbReference>
<keyword evidence="2" id="KW-0012">Acyltransferase</keyword>
<dbReference type="InterPro" id="IPR050832">
    <property type="entry name" value="Bact_Acetyltransf"/>
</dbReference>
<comment type="caution">
    <text evidence="4">The sequence shown here is derived from an EMBL/GenBank/DDBJ whole genome shotgun (WGS) entry which is preliminary data.</text>
</comment>
<evidence type="ECO:0000313" key="4">
    <source>
        <dbReference type="EMBL" id="KAA9134860.1"/>
    </source>
</evidence>
<evidence type="ECO:0000259" key="3">
    <source>
        <dbReference type="PROSITE" id="PS51186"/>
    </source>
</evidence>
<evidence type="ECO:0000256" key="1">
    <source>
        <dbReference type="ARBA" id="ARBA00022679"/>
    </source>
</evidence>
<gene>
    <name evidence="4" type="ORF">F6B40_03960</name>
</gene>
<feature type="domain" description="N-acetyltransferase" evidence="3">
    <location>
        <begin position="3"/>
        <end position="154"/>
    </location>
</feature>
<dbReference type="EMBL" id="VYUY01000006">
    <property type="protein sequence ID" value="KAA9134860.1"/>
    <property type="molecule type" value="Genomic_DNA"/>
</dbReference>
<proteinExistence type="predicted"/>
<dbReference type="InterPro" id="IPR016181">
    <property type="entry name" value="Acyl_CoA_acyltransferase"/>
</dbReference>
<evidence type="ECO:0000256" key="2">
    <source>
        <dbReference type="ARBA" id="ARBA00023315"/>
    </source>
</evidence>
<organism evidence="4 5">
    <name type="scientific">Microbacterium caowuchunii</name>
    <dbReference type="NCBI Taxonomy" id="2614638"/>
    <lineage>
        <taxon>Bacteria</taxon>
        <taxon>Bacillati</taxon>
        <taxon>Actinomycetota</taxon>
        <taxon>Actinomycetes</taxon>
        <taxon>Micrococcales</taxon>
        <taxon>Microbacteriaceae</taxon>
        <taxon>Microbacterium</taxon>
    </lineage>
</organism>
<dbReference type="SUPFAM" id="SSF55729">
    <property type="entry name" value="Acyl-CoA N-acyltransferases (Nat)"/>
    <property type="match status" value="1"/>
</dbReference>
<dbReference type="RefSeq" id="WP_224785856.1">
    <property type="nucleotide sequence ID" value="NZ_VYUY01000006.1"/>
</dbReference>
<dbReference type="AlphaFoldDB" id="A0A5N0TID5"/>
<dbReference type="InterPro" id="IPR000182">
    <property type="entry name" value="GNAT_dom"/>
</dbReference>
<dbReference type="PANTHER" id="PTHR43877">
    <property type="entry name" value="AMINOALKYLPHOSPHONATE N-ACETYLTRANSFERASE-RELATED-RELATED"/>
    <property type="match status" value="1"/>
</dbReference>
<name>A0A5N0TID5_9MICO</name>
<evidence type="ECO:0000313" key="5">
    <source>
        <dbReference type="Proteomes" id="UP000326838"/>
    </source>
</evidence>
<dbReference type="GO" id="GO:0016747">
    <property type="term" value="F:acyltransferase activity, transferring groups other than amino-acyl groups"/>
    <property type="evidence" value="ECO:0007669"/>
    <property type="project" value="InterPro"/>
</dbReference>
<dbReference type="Pfam" id="PF00583">
    <property type="entry name" value="Acetyltransf_1"/>
    <property type="match status" value="1"/>
</dbReference>
<keyword evidence="5" id="KW-1185">Reference proteome</keyword>
<reference evidence="5" key="1">
    <citation type="submission" date="2019-09" db="EMBL/GenBank/DDBJ databases">
        <title>Mumia zhuanghuii sp. nov. isolated from the intestinal contents of plateau pika (Ochotona curzoniae) in the Qinghai-Tibet plateau of China.</title>
        <authorList>
            <person name="Tian Z."/>
        </authorList>
    </citation>
    <scope>NUCLEOTIDE SEQUENCE [LARGE SCALE GENOMIC DNA]</scope>
    <source>
        <strain evidence="5">L-033</strain>
    </source>
</reference>
<sequence length="154" mass="17149">MDVVIRDGTPDDAPSLAVLKLAWANRRDATVEESRSFARDLASWMASQGDSLLTQVAEHRGDLVGMAWLVVFDRVPDFSDRNRRTGDVQSVFVNPEFRRRGIGHALVSSLVDAADRRGIPRITVSSNDAAARLYLGTGFEASPRLLERRLNQER</sequence>
<accession>A0A5N0TID5</accession>